<keyword evidence="3" id="KW-0479">Metal-binding</keyword>
<keyword evidence="14" id="KW-1185">Reference proteome</keyword>
<accession>A0A8H7BKB8</accession>
<dbReference type="SUPFAM" id="SSF54928">
    <property type="entry name" value="RNA-binding domain, RBD"/>
    <property type="match status" value="1"/>
</dbReference>
<dbReference type="PANTHER" id="PTHR23238">
    <property type="entry name" value="RNA BINDING PROTEIN"/>
    <property type="match status" value="1"/>
</dbReference>
<sequence>GEDQSAWTQSAQAADPSGTYYDTSYYNTSNTGRGDRYGNEEGDRQNHRGYGKQDQWDRSNRSQYGRSNNNENGDGVQKIADTIYISNLPQDVDEEKLAAHFGSIGVLKIDRKTRKPKIWIYYDKTTNLPKGDGMSTITYDDPPSADAAIEWFGGKEFMGNIIQVSKAERKLPQSGGRFDRRGGRGGGGSRYRDSAPRESRGDGNGSGGSGSFPAKEGDWACESCGVNNFARRNECFRCHTRRSEASSEGGSRGTGARGGYREGGDRERSGRRDDYGRHSGGGREDNSYRKDRYERRDRPY</sequence>
<evidence type="ECO:0000256" key="9">
    <source>
        <dbReference type="PROSITE-ProRule" id="PRU00322"/>
    </source>
</evidence>
<keyword evidence="5" id="KW-0862">Zinc</keyword>
<organism evidence="13 14">
    <name type="scientific">Apophysomyces ossiformis</name>
    <dbReference type="NCBI Taxonomy" id="679940"/>
    <lineage>
        <taxon>Eukaryota</taxon>
        <taxon>Fungi</taxon>
        <taxon>Fungi incertae sedis</taxon>
        <taxon>Mucoromycota</taxon>
        <taxon>Mucoromycotina</taxon>
        <taxon>Mucoromycetes</taxon>
        <taxon>Mucorales</taxon>
        <taxon>Mucorineae</taxon>
        <taxon>Mucoraceae</taxon>
        <taxon>Apophysomyces</taxon>
    </lineage>
</organism>
<feature type="region of interest" description="Disordered" evidence="10">
    <location>
        <begin position="1"/>
        <end position="75"/>
    </location>
</feature>
<dbReference type="Gene3D" id="3.30.70.330">
    <property type="match status" value="1"/>
</dbReference>
<evidence type="ECO:0000256" key="10">
    <source>
        <dbReference type="SAM" id="MobiDB-lite"/>
    </source>
</evidence>
<dbReference type="CDD" id="cd12534">
    <property type="entry name" value="RRM_SARFH"/>
    <property type="match status" value="1"/>
</dbReference>
<dbReference type="InterPro" id="IPR034870">
    <property type="entry name" value="TET_fam"/>
</dbReference>
<dbReference type="GO" id="GO:0008270">
    <property type="term" value="F:zinc ion binding"/>
    <property type="evidence" value="ECO:0007669"/>
    <property type="project" value="UniProtKB-KW"/>
</dbReference>
<evidence type="ECO:0000256" key="1">
    <source>
        <dbReference type="ARBA" id="ARBA00004123"/>
    </source>
</evidence>
<feature type="domain" description="RRM" evidence="11">
    <location>
        <begin position="81"/>
        <end position="169"/>
    </location>
</feature>
<feature type="domain" description="RanBP2-type" evidence="12">
    <location>
        <begin position="215"/>
        <end position="244"/>
    </location>
</feature>
<proteinExistence type="inferred from homology"/>
<dbReference type="OrthoDB" id="639027at2759"/>
<dbReference type="PROSITE" id="PS50199">
    <property type="entry name" value="ZF_RANBP2_2"/>
    <property type="match status" value="1"/>
</dbReference>
<evidence type="ECO:0000256" key="2">
    <source>
        <dbReference type="ARBA" id="ARBA00008448"/>
    </source>
</evidence>
<feature type="compositionally biased region" description="Polar residues" evidence="10">
    <location>
        <begin position="61"/>
        <end position="72"/>
    </location>
</feature>
<protein>
    <submittedName>
        <fullName evidence="13">Uncharacterized protein</fullName>
    </submittedName>
</protein>
<dbReference type="InterPro" id="IPR036443">
    <property type="entry name" value="Znf_RanBP2_sf"/>
</dbReference>
<dbReference type="PROSITE" id="PS50102">
    <property type="entry name" value="RRM"/>
    <property type="match status" value="1"/>
</dbReference>
<gene>
    <name evidence="13" type="ORF">EC973_004644</name>
</gene>
<evidence type="ECO:0000256" key="3">
    <source>
        <dbReference type="ARBA" id="ARBA00022723"/>
    </source>
</evidence>
<evidence type="ECO:0000259" key="11">
    <source>
        <dbReference type="PROSITE" id="PS50102"/>
    </source>
</evidence>
<evidence type="ECO:0000313" key="13">
    <source>
        <dbReference type="EMBL" id="KAF7721487.1"/>
    </source>
</evidence>
<comment type="subcellular location">
    <subcellularLocation>
        <location evidence="1">Nucleus</location>
    </subcellularLocation>
</comment>
<dbReference type="Proteomes" id="UP000605846">
    <property type="component" value="Unassembled WGS sequence"/>
</dbReference>
<keyword evidence="6 8" id="KW-0694">RNA-binding</keyword>
<dbReference type="AlphaFoldDB" id="A0A8H7BKB8"/>
<dbReference type="Gene3D" id="4.10.1060.10">
    <property type="entry name" value="Zinc finger, RanBP2-type"/>
    <property type="match status" value="1"/>
</dbReference>
<feature type="non-terminal residue" evidence="13">
    <location>
        <position position="300"/>
    </location>
</feature>
<feature type="region of interest" description="Disordered" evidence="10">
    <location>
        <begin position="240"/>
        <end position="300"/>
    </location>
</feature>
<dbReference type="GO" id="GO:0003723">
    <property type="term" value="F:RNA binding"/>
    <property type="evidence" value="ECO:0007669"/>
    <property type="project" value="UniProtKB-UniRule"/>
</dbReference>
<evidence type="ECO:0000256" key="8">
    <source>
        <dbReference type="PROSITE-ProRule" id="PRU00176"/>
    </source>
</evidence>
<dbReference type="Pfam" id="PF00641">
    <property type="entry name" value="Zn_ribbon_RanBP"/>
    <property type="match status" value="1"/>
</dbReference>
<dbReference type="InterPro" id="IPR001876">
    <property type="entry name" value="Znf_RanBP2"/>
</dbReference>
<evidence type="ECO:0000256" key="5">
    <source>
        <dbReference type="ARBA" id="ARBA00022833"/>
    </source>
</evidence>
<feature type="compositionally biased region" description="Low complexity" evidence="10">
    <location>
        <begin position="19"/>
        <end position="31"/>
    </location>
</feature>
<dbReference type="Pfam" id="PF00076">
    <property type="entry name" value="RRM_1"/>
    <property type="match status" value="1"/>
</dbReference>
<keyword evidence="7" id="KW-0539">Nucleus</keyword>
<feature type="compositionally biased region" description="Basic and acidic residues" evidence="10">
    <location>
        <begin position="259"/>
        <end position="300"/>
    </location>
</feature>
<evidence type="ECO:0000313" key="14">
    <source>
        <dbReference type="Proteomes" id="UP000605846"/>
    </source>
</evidence>
<comment type="similarity">
    <text evidence="2">Belongs to the RRM TET family.</text>
</comment>
<feature type="compositionally biased region" description="Basic and acidic residues" evidence="10">
    <location>
        <begin position="190"/>
        <end position="201"/>
    </location>
</feature>
<keyword evidence="4 9" id="KW-0863">Zinc-finger</keyword>
<feature type="compositionally biased region" description="Polar residues" evidence="10">
    <location>
        <begin position="1"/>
        <end position="12"/>
    </location>
</feature>
<name>A0A8H7BKB8_9FUNG</name>
<dbReference type="SMART" id="SM00547">
    <property type="entry name" value="ZnF_RBZ"/>
    <property type="match status" value="1"/>
</dbReference>
<feature type="compositionally biased region" description="Basic and acidic residues" evidence="10">
    <location>
        <begin position="168"/>
        <end position="182"/>
    </location>
</feature>
<dbReference type="InterPro" id="IPR000504">
    <property type="entry name" value="RRM_dom"/>
</dbReference>
<dbReference type="EMBL" id="JABAYA010000261">
    <property type="protein sequence ID" value="KAF7721487.1"/>
    <property type="molecule type" value="Genomic_DNA"/>
</dbReference>
<dbReference type="PROSITE" id="PS01358">
    <property type="entry name" value="ZF_RANBP2_1"/>
    <property type="match status" value="1"/>
</dbReference>
<comment type="caution">
    <text evidence="13">The sequence shown here is derived from an EMBL/GenBank/DDBJ whole genome shotgun (WGS) entry which is preliminary data.</text>
</comment>
<reference evidence="13" key="1">
    <citation type="submission" date="2020-01" db="EMBL/GenBank/DDBJ databases">
        <title>Genome Sequencing of Three Apophysomyces-Like Fungal Strains Confirms a Novel Fungal Genus in the Mucoromycota with divergent Burkholderia-like Endosymbiotic Bacteria.</title>
        <authorList>
            <person name="Stajich J.E."/>
            <person name="Macias A.M."/>
            <person name="Carter-House D."/>
            <person name="Lovett B."/>
            <person name="Kasson L.R."/>
            <person name="Berry K."/>
            <person name="Grigoriev I."/>
            <person name="Chang Y."/>
            <person name="Spatafora J."/>
            <person name="Kasson M.T."/>
        </authorList>
    </citation>
    <scope>NUCLEOTIDE SEQUENCE</scope>
    <source>
        <strain evidence="13">NRRL A-21654</strain>
    </source>
</reference>
<evidence type="ECO:0000256" key="6">
    <source>
        <dbReference type="ARBA" id="ARBA00022884"/>
    </source>
</evidence>
<dbReference type="InterPro" id="IPR035979">
    <property type="entry name" value="RBD_domain_sf"/>
</dbReference>
<dbReference type="GO" id="GO:0005634">
    <property type="term" value="C:nucleus"/>
    <property type="evidence" value="ECO:0007669"/>
    <property type="project" value="UniProtKB-SubCell"/>
</dbReference>
<feature type="compositionally biased region" description="Basic and acidic residues" evidence="10">
    <location>
        <begin position="33"/>
        <end position="46"/>
    </location>
</feature>
<dbReference type="SMART" id="SM00360">
    <property type="entry name" value="RRM"/>
    <property type="match status" value="1"/>
</dbReference>
<dbReference type="InterPro" id="IPR012677">
    <property type="entry name" value="Nucleotide-bd_a/b_plait_sf"/>
</dbReference>
<evidence type="ECO:0000259" key="12">
    <source>
        <dbReference type="PROSITE" id="PS50199"/>
    </source>
</evidence>
<evidence type="ECO:0000256" key="7">
    <source>
        <dbReference type="ARBA" id="ARBA00023242"/>
    </source>
</evidence>
<dbReference type="GO" id="GO:0006355">
    <property type="term" value="P:regulation of DNA-templated transcription"/>
    <property type="evidence" value="ECO:0007669"/>
    <property type="project" value="InterPro"/>
</dbReference>
<evidence type="ECO:0000256" key="4">
    <source>
        <dbReference type="ARBA" id="ARBA00022771"/>
    </source>
</evidence>
<feature type="region of interest" description="Disordered" evidence="10">
    <location>
        <begin position="168"/>
        <end position="214"/>
    </location>
</feature>
<dbReference type="SUPFAM" id="SSF90209">
    <property type="entry name" value="Ran binding protein zinc finger-like"/>
    <property type="match status" value="1"/>
</dbReference>